<keyword evidence="1" id="KW-0812">Transmembrane</keyword>
<dbReference type="InterPro" id="IPR025738">
    <property type="entry name" value="BatD"/>
</dbReference>
<dbReference type="Pfam" id="PF13584">
    <property type="entry name" value="BatD"/>
    <property type="match status" value="1"/>
</dbReference>
<keyword evidence="1" id="KW-1133">Transmembrane helix</keyword>
<name>A0A0B4DA83_9FLAO</name>
<feature type="transmembrane region" description="Helical" evidence="1">
    <location>
        <begin position="426"/>
        <end position="448"/>
    </location>
</feature>
<dbReference type="PANTHER" id="PTHR40940:SF2">
    <property type="entry name" value="BATD"/>
    <property type="match status" value="1"/>
</dbReference>
<sequence>MKQKLIYILLLFTSIISYGQVNLSLETDKSEYNGRDIINLTIVLELNGGDLEQQSVFQLPDLSKFTIIGSGSVTNSFMDPVTNTVITEKITRLALEPKKKGKIRIGSVLVTVSNKIYKTEPFEIVVKDIDKKSSVHAAAQNDVFLNMEIEDREVYQNQPTIAVLKVYSRNMDNLRKVKNIQLPEQGNLNVHPVHFRKSEIDPSDMGGNMASQVIAVFMVFPNEAGYVEVPAVSASVNTLAHKNKILSNKVRLNVKKLPEGSPESFKNAVGNFKVDIYCPTKEKAEVKKPMHVVVKVSGEGNLSDMKLPGIEASPDYEFFNPKITSKVYPGKVGMKGEIFANYIVIPKKLGTISIKTEDFSFFDPGKKEYVEVPSEYLTTHTFSHEQVLESRTTVEKVNEYTNNFLETVNTPVLKTNSFKVKEKNKFNWNVLFVNAVILLSLLVAYLLFRNWQKKRSLVTKTTSSESLGSVAETEEEIRTMLKTDITDYFNYLKNLKENNDHAKFFETVEELDAEVRNQYFQSSSKDFIQFLENYKGSHIAEEYRKLSQKIQVEKYAPVKSEEGIDELFNTIVNLYSSISK</sequence>
<dbReference type="AlphaFoldDB" id="A0A0B4DA83"/>
<accession>A0A0B4DA83</accession>
<evidence type="ECO:0000256" key="1">
    <source>
        <dbReference type="SAM" id="Phobius"/>
    </source>
</evidence>
<proteinExistence type="predicted"/>
<evidence type="ECO:0000313" key="3">
    <source>
        <dbReference type="Proteomes" id="UP000031167"/>
    </source>
</evidence>
<reference evidence="2 3" key="1">
    <citation type="submission" date="2014-12" db="EMBL/GenBank/DDBJ databases">
        <title>Genome sequencing of Chryseobacterium taiwanense TPW19.</title>
        <authorList>
            <person name="Tan P.W."/>
            <person name="Chan K.-G."/>
        </authorList>
    </citation>
    <scope>NUCLEOTIDE SEQUENCE [LARGE SCALE GENOMIC DNA]</scope>
    <source>
        <strain evidence="2 3">TPW19</strain>
    </source>
</reference>
<evidence type="ECO:0000313" key="2">
    <source>
        <dbReference type="EMBL" id="KIC63611.1"/>
    </source>
</evidence>
<dbReference type="STRING" id="363331.RM51_08100"/>
<dbReference type="OrthoDB" id="2079210at2"/>
<organism evidence="2 3">
    <name type="scientific">Chryseobacterium taiwanense</name>
    <dbReference type="NCBI Taxonomy" id="363331"/>
    <lineage>
        <taxon>Bacteria</taxon>
        <taxon>Pseudomonadati</taxon>
        <taxon>Bacteroidota</taxon>
        <taxon>Flavobacteriia</taxon>
        <taxon>Flavobacteriales</taxon>
        <taxon>Weeksellaceae</taxon>
        <taxon>Chryseobacterium group</taxon>
        <taxon>Chryseobacterium</taxon>
    </lineage>
</organism>
<gene>
    <name evidence="2" type="ORF">RM51_08100</name>
</gene>
<dbReference type="RefSeq" id="WP_039367293.1">
    <property type="nucleotide sequence ID" value="NZ_JWTA01000005.1"/>
</dbReference>
<dbReference type="PANTHER" id="PTHR40940">
    <property type="entry name" value="PROTEIN BATD-RELATED"/>
    <property type="match status" value="1"/>
</dbReference>
<dbReference type="Proteomes" id="UP000031167">
    <property type="component" value="Unassembled WGS sequence"/>
</dbReference>
<comment type="caution">
    <text evidence="2">The sequence shown here is derived from an EMBL/GenBank/DDBJ whole genome shotgun (WGS) entry which is preliminary data.</text>
</comment>
<evidence type="ECO:0008006" key="4">
    <source>
        <dbReference type="Google" id="ProtNLM"/>
    </source>
</evidence>
<keyword evidence="1" id="KW-0472">Membrane</keyword>
<protein>
    <recommendedName>
        <fullName evidence="4">BatD protein</fullName>
    </recommendedName>
</protein>
<keyword evidence="3" id="KW-1185">Reference proteome</keyword>
<dbReference type="EMBL" id="JWTA01000005">
    <property type="protein sequence ID" value="KIC63611.1"/>
    <property type="molecule type" value="Genomic_DNA"/>
</dbReference>